<protein>
    <submittedName>
        <fullName evidence="1">Uncharacterized protein</fullName>
    </submittedName>
</protein>
<gene>
    <name evidence="1" type="ORF">Xmir_01654</name>
</gene>
<dbReference type="Pfam" id="PF19268">
    <property type="entry name" value="CIS_TMP"/>
    <property type="match status" value="1"/>
</dbReference>
<dbReference type="AlphaFoldDB" id="A0A2D0JSX1"/>
<comment type="caution">
    <text evidence="1">The sequence shown here is derived from an EMBL/GenBank/DDBJ whole genome shotgun (WGS) entry which is preliminary data.</text>
</comment>
<dbReference type="OrthoDB" id="499748at2"/>
<dbReference type="Proteomes" id="UP000221980">
    <property type="component" value="Unassembled WGS sequence"/>
</dbReference>
<evidence type="ECO:0000313" key="2">
    <source>
        <dbReference type="Proteomes" id="UP000221980"/>
    </source>
</evidence>
<keyword evidence="2" id="KW-1185">Reference proteome</keyword>
<accession>A0A2D0JSX1</accession>
<name>A0A2D0JSX1_9GAMM</name>
<dbReference type="EMBL" id="NITZ01000006">
    <property type="protein sequence ID" value="PHM49298.1"/>
    <property type="molecule type" value="Genomic_DNA"/>
</dbReference>
<sequence>MSLSDSVSDRIVYKTVFAFEISGYNGEKIMDRCSFVFNKKLKGIITENIISLSLNSKGKLSLEKVIVDLGNIDLDFLETEIPKKLATGLRKALSQYYHSSEYIPWTERVSYPQSIWKEAYPHIDNIKGEKKLLEDILNQQSAMVTTHNAFAGTQLIEKVDYYLRKGYWSSEDRTNTVYIYSYLWQQINHQPQQWLPMLAKHCLQPAGLSRLIQIFQPDVLNMLFQLFTETTKSEFFNSQGQKTTDTKVTPEKLSLAAKYYLQRQIKYAYDSQKALGLQTQSELTSEKYIIENNFNPLRQDNDNNETNTLTEDSNLLKQIHNKPDMQMDAVPPFAFQPMQTHYQPATTQRHYGLIKQAAGENLPTLHNREQHKELLKSALSASAQVSSIQPDNKIQAPSVQSVLPISNAGCIILWPLLPTFFRTFDLLDKNRFISLEVQREAVCLLDWLIWAEEEIPAWRLTLNKVLCGLPIHDNALWHTPNPEQQITINQWLEKTIEQLPALKKMGINDVRHLFLQRSGELSELNGMTNIHIKPEVYDALISEWPWPINIASLSWLKHPITITWL</sequence>
<proteinExistence type="predicted"/>
<dbReference type="RefSeq" id="WP_099113922.1">
    <property type="nucleotide sequence ID" value="NZ_CAWNQI010000095.1"/>
</dbReference>
<reference evidence="1 2" key="1">
    <citation type="journal article" date="2017" name="Nat. Microbiol.">
        <title>Natural product diversity associated with the nematode symbionts Photorhabdus and Xenorhabdus.</title>
        <authorList>
            <person name="Tobias N.J."/>
            <person name="Wolff H."/>
            <person name="Djahanschiri B."/>
            <person name="Grundmann F."/>
            <person name="Kronenwerth M."/>
            <person name="Shi Y.M."/>
            <person name="Simonyi S."/>
            <person name="Grun P."/>
            <person name="Shapiro-Ilan D."/>
            <person name="Pidot S.J."/>
            <person name="Stinear T.P."/>
            <person name="Ebersberger I."/>
            <person name="Bode H.B."/>
        </authorList>
    </citation>
    <scope>NUCLEOTIDE SEQUENCE [LARGE SCALE GENOMIC DNA]</scope>
    <source>
        <strain evidence="1 2">DSM 17902</strain>
    </source>
</reference>
<evidence type="ECO:0000313" key="1">
    <source>
        <dbReference type="EMBL" id="PHM49298.1"/>
    </source>
</evidence>
<organism evidence="1 2">
    <name type="scientific">Xenorhabdus miraniensis</name>
    <dbReference type="NCBI Taxonomy" id="351674"/>
    <lineage>
        <taxon>Bacteria</taxon>
        <taxon>Pseudomonadati</taxon>
        <taxon>Pseudomonadota</taxon>
        <taxon>Gammaproteobacteria</taxon>
        <taxon>Enterobacterales</taxon>
        <taxon>Morganellaceae</taxon>
        <taxon>Xenorhabdus</taxon>
    </lineage>
</organism>
<dbReference type="InterPro" id="IPR045538">
    <property type="entry name" value="CIS_TMP"/>
</dbReference>